<feature type="chain" id="PRO_5045968433" description="Lectin-like protein BA14k" evidence="8">
    <location>
        <begin position="27"/>
        <end position="135"/>
    </location>
</feature>
<keyword evidence="5" id="KW-0430">Lectin</keyword>
<keyword evidence="4" id="KW-1003">Cell membrane</keyword>
<comment type="function">
    <text evidence="6">Has immunoglobulin-binding and hemagglutination properties, and can bind to mannose. Essential for virulence. May be involved in LPS biosynthesis or polysaccharide transport.</text>
</comment>
<comment type="similarity">
    <text evidence="2">Belongs to the BA14k family.</text>
</comment>
<dbReference type="InterPro" id="IPR012413">
    <property type="entry name" value="BA14K"/>
</dbReference>
<keyword evidence="7" id="KW-0812">Transmembrane</keyword>
<evidence type="ECO:0000256" key="8">
    <source>
        <dbReference type="SAM" id="SignalP"/>
    </source>
</evidence>
<evidence type="ECO:0000256" key="5">
    <source>
        <dbReference type="ARBA" id="ARBA00022734"/>
    </source>
</evidence>
<proteinExistence type="inferred from homology"/>
<dbReference type="Pfam" id="PF07886">
    <property type="entry name" value="BA14K"/>
    <property type="match status" value="1"/>
</dbReference>
<accession>A0ABW3FDE1</accession>
<evidence type="ECO:0000256" key="3">
    <source>
        <dbReference type="ARBA" id="ARBA00020552"/>
    </source>
</evidence>
<evidence type="ECO:0000313" key="10">
    <source>
        <dbReference type="Proteomes" id="UP001597101"/>
    </source>
</evidence>
<protein>
    <recommendedName>
        <fullName evidence="3">Lectin-like protein BA14k</fullName>
    </recommendedName>
</protein>
<keyword evidence="7" id="KW-0472">Membrane</keyword>
<comment type="caution">
    <text evidence="9">The sequence shown here is derived from an EMBL/GenBank/DDBJ whole genome shotgun (WGS) entry which is preliminary data.</text>
</comment>
<keyword evidence="7" id="KW-1133">Transmembrane helix</keyword>
<dbReference type="Proteomes" id="UP001597101">
    <property type="component" value="Unassembled WGS sequence"/>
</dbReference>
<keyword evidence="10" id="KW-1185">Reference proteome</keyword>
<gene>
    <name evidence="9" type="ORF">ACFQ14_00255</name>
</gene>
<evidence type="ECO:0000256" key="6">
    <source>
        <dbReference type="ARBA" id="ARBA00025321"/>
    </source>
</evidence>
<keyword evidence="8" id="KW-0732">Signal</keyword>
<name>A0ABW3FDE1_9HYPH</name>
<dbReference type="EMBL" id="JBHTJV010000002">
    <property type="protein sequence ID" value="MFD0914831.1"/>
    <property type="molecule type" value="Genomic_DNA"/>
</dbReference>
<organism evidence="9 10">
    <name type="scientific">Pseudahrensia aquimaris</name>
    <dbReference type="NCBI Taxonomy" id="744461"/>
    <lineage>
        <taxon>Bacteria</taxon>
        <taxon>Pseudomonadati</taxon>
        <taxon>Pseudomonadota</taxon>
        <taxon>Alphaproteobacteria</taxon>
        <taxon>Hyphomicrobiales</taxon>
        <taxon>Ahrensiaceae</taxon>
        <taxon>Pseudahrensia</taxon>
    </lineage>
</organism>
<evidence type="ECO:0000256" key="4">
    <source>
        <dbReference type="ARBA" id="ARBA00022475"/>
    </source>
</evidence>
<reference evidence="10" key="1">
    <citation type="journal article" date="2019" name="Int. J. Syst. Evol. Microbiol.">
        <title>The Global Catalogue of Microorganisms (GCM) 10K type strain sequencing project: providing services to taxonomists for standard genome sequencing and annotation.</title>
        <authorList>
            <consortium name="The Broad Institute Genomics Platform"/>
            <consortium name="The Broad Institute Genome Sequencing Center for Infectious Disease"/>
            <person name="Wu L."/>
            <person name="Ma J."/>
        </authorList>
    </citation>
    <scope>NUCLEOTIDE SEQUENCE [LARGE SCALE GENOMIC DNA]</scope>
    <source>
        <strain evidence="10">CCUG 60023</strain>
    </source>
</reference>
<comment type="subcellular location">
    <subcellularLocation>
        <location evidence="1">Membrane</location>
        <topology evidence="1">Single-pass membrane protein</topology>
    </subcellularLocation>
</comment>
<dbReference type="RefSeq" id="WP_377210691.1">
    <property type="nucleotide sequence ID" value="NZ_JBHTJV010000002.1"/>
</dbReference>
<evidence type="ECO:0000256" key="1">
    <source>
        <dbReference type="ARBA" id="ARBA00004167"/>
    </source>
</evidence>
<sequence length="135" mass="15764">MRWPSRAVASLLSAALIITTPMSANAFAIKAAPIAASGAGDVIQVQRRRGARRYNPRRRYNRRRRRNRGIAAGIIGGIILGGIIAESRRSRYRRSDRRDRDHIRWCFNRYRSYRAYDNTFQPYRGPRRPCYSPYY</sequence>
<evidence type="ECO:0000256" key="7">
    <source>
        <dbReference type="SAM" id="Phobius"/>
    </source>
</evidence>
<evidence type="ECO:0000256" key="2">
    <source>
        <dbReference type="ARBA" id="ARBA00010270"/>
    </source>
</evidence>
<feature type="signal peptide" evidence="8">
    <location>
        <begin position="1"/>
        <end position="26"/>
    </location>
</feature>
<evidence type="ECO:0000313" key="9">
    <source>
        <dbReference type="EMBL" id="MFD0914831.1"/>
    </source>
</evidence>
<feature type="transmembrane region" description="Helical" evidence="7">
    <location>
        <begin position="69"/>
        <end position="87"/>
    </location>
</feature>